<dbReference type="HOGENOM" id="CLU_018979_0_1_1"/>
<keyword evidence="1" id="KW-0812">Transmembrane</keyword>
<feature type="transmembrane region" description="Helical" evidence="1">
    <location>
        <begin position="127"/>
        <end position="152"/>
    </location>
</feature>
<proteinExistence type="predicted"/>
<dbReference type="PANTHER" id="PTHR47657:SF12">
    <property type="entry name" value="ZN(II)2CYS6 TRANSCRIPTION FACTOR (EUROFUNG)"/>
    <property type="match status" value="1"/>
</dbReference>
<dbReference type="EMBL" id="CAUH01001557">
    <property type="protein sequence ID" value="CCU75675.1"/>
    <property type="molecule type" value="Genomic_DNA"/>
</dbReference>
<comment type="caution">
    <text evidence="2">The sequence shown here is derived from an EMBL/GenBank/DDBJ whole genome shotgun (WGS) entry which is preliminary data.</text>
</comment>
<dbReference type="AlphaFoldDB" id="N1J6H0"/>
<evidence type="ECO:0000313" key="2">
    <source>
        <dbReference type="EMBL" id="CCU75675.1"/>
    </source>
</evidence>
<accession>N1J6H0</accession>
<evidence type="ECO:0000256" key="1">
    <source>
        <dbReference type="SAM" id="Phobius"/>
    </source>
</evidence>
<protein>
    <submittedName>
        <fullName evidence="2">Uncharacterized protein</fullName>
    </submittedName>
</protein>
<dbReference type="Pfam" id="PF11951">
    <property type="entry name" value="Fungal_trans_2"/>
    <property type="match status" value="1"/>
</dbReference>
<organism evidence="2 3">
    <name type="scientific">Blumeria graminis f. sp. hordei (strain DH14)</name>
    <name type="common">Barley powdery mildew</name>
    <name type="synonym">Oidium monilioides f. sp. hordei</name>
    <dbReference type="NCBI Taxonomy" id="546991"/>
    <lineage>
        <taxon>Eukaryota</taxon>
        <taxon>Fungi</taxon>
        <taxon>Dikarya</taxon>
        <taxon>Ascomycota</taxon>
        <taxon>Pezizomycotina</taxon>
        <taxon>Leotiomycetes</taxon>
        <taxon>Erysiphales</taxon>
        <taxon>Erysiphaceae</taxon>
        <taxon>Blumeria</taxon>
        <taxon>Blumeria hordei</taxon>
    </lineage>
</organism>
<evidence type="ECO:0000313" key="3">
    <source>
        <dbReference type="Proteomes" id="UP000015441"/>
    </source>
</evidence>
<dbReference type="InterPro" id="IPR052400">
    <property type="entry name" value="Zn2-C6_fungal_TF"/>
</dbReference>
<gene>
    <name evidence="2" type="ORF">BGHDH14_bgh06693</name>
</gene>
<sequence length="488" mass="56119">MVCYETPQSSWIFPTCRNEKMIILSRNCIKHNCRCPYLNSIASYSQDRSITSNMADLMWTPEIEADIARWKLTGIFPFLNLCACPLSIPARFSYGDLRLFYHVASISSELDRYNASHFALCTWKVPLFLRIAVVYPYVMHALLALAATHLAWLTKCPLTANMAYRHRGAAMKSLHKAISVFCPKNSDAILAASLLLSWQESNWCGWTQLMHGTSSIIIAMQHWKNESEFGDFIAEQSIFPTVPLSSISCAKNERVQWKDLDALERACVQLQKVESYLETKDLVLQQSIRQLIEFIKKVRSVAPSRTTTQRFEMLDPLRIWLFWRPVTILQTSRDSPPALLTLAHLYAVAILIEPLFPEVGAAYFGSLSIGPVDRIEHILFSKIQNPSEDLDSEVLCLMRYPIDMVASFRRRMLSRPEVTPLPFIYDYNPIAFERLSTWMTPYSFHSPMIYGRRENIPEVPTNTFLGQTAFFNSPTGYSWYNNLHLDEY</sequence>
<keyword evidence="1" id="KW-1133">Transmembrane helix</keyword>
<dbReference type="OrthoDB" id="1924260at2759"/>
<keyword evidence="1" id="KW-0472">Membrane</keyword>
<dbReference type="GO" id="GO:0000981">
    <property type="term" value="F:DNA-binding transcription factor activity, RNA polymerase II-specific"/>
    <property type="evidence" value="ECO:0007669"/>
    <property type="project" value="TreeGrafter"/>
</dbReference>
<dbReference type="PANTHER" id="PTHR47657">
    <property type="entry name" value="STEROL REGULATORY ELEMENT-BINDING PROTEIN ECM22"/>
    <property type="match status" value="1"/>
</dbReference>
<dbReference type="STRING" id="546991.N1J6H0"/>
<keyword evidence="3" id="KW-1185">Reference proteome</keyword>
<name>N1J6H0_BLUG1</name>
<dbReference type="InParanoid" id="N1J6H0"/>
<dbReference type="eggNOG" id="ENOG502R6NR">
    <property type="taxonomic scope" value="Eukaryota"/>
</dbReference>
<dbReference type="InterPro" id="IPR021858">
    <property type="entry name" value="Fun_TF"/>
</dbReference>
<dbReference type="Proteomes" id="UP000015441">
    <property type="component" value="Unassembled WGS sequence"/>
</dbReference>
<reference evidence="2 3" key="1">
    <citation type="journal article" date="2010" name="Science">
        <title>Genome expansion and gene loss in powdery mildew fungi reveal tradeoffs in extreme parasitism.</title>
        <authorList>
            <person name="Spanu P.D."/>
            <person name="Abbott J.C."/>
            <person name="Amselem J."/>
            <person name="Burgis T.A."/>
            <person name="Soanes D.M."/>
            <person name="Stueber K."/>
            <person name="Ver Loren van Themaat E."/>
            <person name="Brown J.K.M."/>
            <person name="Butcher S.A."/>
            <person name="Gurr S.J."/>
            <person name="Lebrun M.-H."/>
            <person name="Ridout C.J."/>
            <person name="Schulze-Lefert P."/>
            <person name="Talbot N.J."/>
            <person name="Ahmadinejad N."/>
            <person name="Ametz C."/>
            <person name="Barton G.R."/>
            <person name="Benjdia M."/>
            <person name="Bidzinski P."/>
            <person name="Bindschedler L.V."/>
            <person name="Both M."/>
            <person name="Brewer M.T."/>
            <person name="Cadle-Davidson L."/>
            <person name="Cadle-Davidson M.M."/>
            <person name="Collemare J."/>
            <person name="Cramer R."/>
            <person name="Frenkel O."/>
            <person name="Godfrey D."/>
            <person name="Harriman J."/>
            <person name="Hoede C."/>
            <person name="King B.C."/>
            <person name="Klages S."/>
            <person name="Kleemann J."/>
            <person name="Knoll D."/>
            <person name="Koti P.S."/>
            <person name="Kreplak J."/>
            <person name="Lopez-Ruiz F.J."/>
            <person name="Lu X."/>
            <person name="Maekawa T."/>
            <person name="Mahanil S."/>
            <person name="Micali C."/>
            <person name="Milgroom M.G."/>
            <person name="Montana G."/>
            <person name="Noir S."/>
            <person name="O'Connell R.J."/>
            <person name="Oberhaensli S."/>
            <person name="Parlange F."/>
            <person name="Pedersen C."/>
            <person name="Quesneville H."/>
            <person name="Reinhardt R."/>
            <person name="Rott M."/>
            <person name="Sacristan S."/>
            <person name="Schmidt S.M."/>
            <person name="Schoen M."/>
            <person name="Skamnioti P."/>
            <person name="Sommer H."/>
            <person name="Stephens A."/>
            <person name="Takahara H."/>
            <person name="Thordal-Christensen H."/>
            <person name="Vigouroux M."/>
            <person name="Wessling R."/>
            <person name="Wicker T."/>
            <person name="Panstruga R."/>
        </authorList>
    </citation>
    <scope>NUCLEOTIDE SEQUENCE [LARGE SCALE GENOMIC DNA]</scope>
    <source>
        <strain evidence="2">DH14</strain>
    </source>
</reference>